<evidence type="ECO:0000313" key="8">
    <source>
        <dbReference type="EMBL" id="OLQ01335.1"/>
    </source>
</evidence>
<gene>
    <name evidence="8" type="primary">fkbB</name>
    <name evidence="8" type="ORF">AK812_SmicGene15940</name>
</gene>
<evidence type="ECO:0000256" key="2">
    <source>
        <dbReference type="ARBA" id="ARBA00013194"/>
    </source>
</evidence>
<dbReference type="Proteomes" id="UP000186817">
    <property type="component" value="Unassembled WGS sequence"/>
</dbReference>
<dbReference type="SUPFAM" id="SSF49599">
    <property type="entry name" value="TRAF domain-like"/>
    <property type="match status" value="1"/>
</dbReference>
<keyword evidence="4 5" id="KW-0413">Isomerase</keyword>
<evidence type="ECO:0000256" key="3">
    <source>
        <dbReference type="ARBA" id="ARBA00023110"/>
    </source>
</evidence>
<dbReference type="InterPro" id="IPR050689">
    <property type="entry name" value="FKBP-type_PPIase"/>
</dbReference>
<dbReference type="InterPro" id="IPR011333">
    <property type="entry name" value="SKP1/BTB/POZ_sf"/>
</dbReference>
<evidence type="ECO:0000256" key="6">
    <source>
        <dbReference type="SAM" id="Phobius"/>
    </source>
</evidence>
<feature type="transmembrane region" description="Helical" evidence="6">
    <location>
        <begin position="404"/>
        <end position="427"/>
    </location>
</feature>
<dbReference type="PANTHER" id="PTHR10516:SF443">
    <property type="entry name" value="FK506-BINDING PROTEIN 59-RELATED"/>
    <property type="match status" value="1"/>
</dbReference>
<keyword evidence="9" id="KW-1185">Reference proteome</keyword>
<dbReference type="EMBL" id="LSRX01000296">
    <property type="protein sequence ID" value="OLQ01335.1"/>
    <property type="molecule type" value="Genomic_DNA"/>
</dbReference>
<keyword evidence="6" id="KW-1133">Transmembrane helix</keyword>
<dbReference type="Gene3D" id="3.10.50.40">
    <property type="match status" value="1"/>
</dbReference>
<name>A0A1Q9E1P0_SYMMI</name>
<dbReference type="InterPro" id="IPR046357">
    <property type="entry name" value="PPIase_dom_sf"/>
</dbReference>
<keyword evidence="3 5" id="KW-0697">Rotamase</keyword>
<comment type="caution">
    <text evidence="8">The sequence shown here is derived from an EMBL/GenBank/DDBJ whole genome shotgun (WGS) entry which is preliminary data.</text>
</comment>
<dbReference type="GO" id="GO:0003755">
    <property type="term" value="F:peptidyl-prolyl cis-trans isomerase activity"/>
    <property type="evidence" value="ECO:0007669"/>
    <property type="project" value="UniProtKB-KW"/>
</dbReference>
<dbReference type="InterPro" id="IPR002083">
    <property type="entry name" value="MATH/TRAF_dom"/>
</dbReference>
<sequence>MAESESAESDPGTVDGETLVWHSAEVIVTDPGRGWANGAKVESSWKFLPHGWYFRVEVHPNGRTGHQGFVSVWIRVRPPAVMEGTDWIFPDLQRVRFLIKGRRKFHSLHSSRAPPCPVNKSHSAFGPQRLVSHETIRENNWLRDGKLRIVGEAAFLPVNSPCRDLSPEVFSKKPEFVTFLLADGSSLHFDKRLVVERSIHFANMLSSEAWLESRTNVVDLRNNEQADVKSMQAVLCHFMSQRFRAACNDDHAFSVRTLADQFCLDDLVQEVESELVPRVCKENLLKFLGRVLGSGGILEARCLELVNANACEILEKQGSLLDQVVDDNPLLAKFLMRVMLNALRAGAPEECQDFKTFVFFRKRGIWGSEMWGIAEESETPDSNLSRVTYPQPGDKLYTHYVGSAFLFAVLSPLMVVGGGVSIFIIFWGGSRLVNLSEENHFYPSLMDVRFGSTWAAFLLFGQANCRIASTGEQIDSSYERGLPFRFQMGVGQVIAGWDEGIRKPAPEWMSLGEQALLMIPAARGGVAEDLGLLRQDGLPFRPAERGGELCMIAPATSTFT</sequence>
<keyword evidence="6" id="KW-0472">Membrane</keyword>
<dbReference type="EC" id="5.2.1.8" evidence="2 5"/>
<proteinExistence type="predicted"/>
<comment type="catalytic activity">
    <reaction evidence="1 5">
        <text>[protein]-peptidylproline (omega=180) = [protein]-peptidylproline (omega=0)</text>
        <dbReference type="Rhea" id="RHEA:16237"/>
        <dbReference type="Rhea" id="RHEA-COMP:10747"/>
        <dbReference type="Rhea" id="RHEA-COMP:10748"/>
        <dbReference type="ChEBI" id="CHEBI:83833"/>
        <dbReference type="ChEBI" id="CHEBI:83834"/>
        <dbReference type="EC" id="5.2.1.8"/>
    </reaction>
</comment>
<evidence type="ECO:0000256" key="4">
    <source>
        <dbReference type="ARBA" id="ARBA00023235"/>
    </source>
</evidence>
<dbReference type="OrthoDB" id="1902587at2759"/>
<organism evidence="8 9">
    <name type="scientific">Symbiodinium microadriaticum</name>
    <name type="common">Dinoflagellate</name>
    <name type="synonym">Zooxanthella microadriatica</name>
    <dbReference type="NCBI Taxonomy" id="2951"/>
    <lineage>
        <taxon>Eukaryota</taxon>
        <taxon>Sar</taxon>
        <taxon>Alveolata</taxon>
        <taxon>Dinophyceae</taxon>
        <taxon>Suessiales</taxon>
        <taxon>Symbiodiniaceae</taxon>
        <taxon>Symbiodinium</taxon>
    </lineage>
</organism>
<dbReference type="SUPFAM" id="SSF54534">
    <property type="entry name" value="FKBP-like"/>
    <property type="match status" value="1"/>
</dbReference>
<feature type="domain" description="PPIase FKBP-type" evidence="7">
    <location>
        <begin position="466"/>
        <end position="520"/>
    </location>
</feature>
<protein>
    <recommendedName>
        <fullName evidence="2 5">peptidylprolyl isomerase</fullName>
        <ecNumber evidence="2 5">5.2.1.8</ecNumber>
    </recommendedName>
</protein>
<dbReference type="PANTHER" id="PTHR10516">
    <property type="entry name" value="PEPTIDYL-PROLYL CIS-TRANS ISOMERASE"/>
    <property type="match status" value="1"/>
</dbReference>
<dbReference type="Gene3D" id="3.30.710.10">
    <property type="entry name" value="Potassium Channel Kv1.1, Chain A"/>
    <property type="match status" value="1"/>
</dbReference>
<dbReference type="AlphaFoldDB" id="A0A1Q9E1P0"/>
<dbReference type="PROSITE" id="PS50059">
    <property type="entry name" value="FKBP_PPIASE"/>
    <property type="match status" value="1"/>
</dbReference>
<dbReference type="CDD" id="cd00121">
    <property type="entry name" value="MATH"/>
    <property type="match status" value="1"/>
</dbReference>
<keyword evidence="6" id="KW-0812">Transmembrane</keyword>
<dbReference type="InterPro" id="IPR001179">
    <property type="entry name" value="PPIase_FKBP_dom"/>
</dbReference>
<reference evidence="8 9" key="1">
    <citation type="submission" date="2016-02" db="EMBL/GenBank/DDBJ databases">
        <title>Genome analysis of coral dinoflagellate symbionts highlights evolutionary adaptations to a symbiotic lifestyle.</title>
        <authorList>
            <person name="Aranda M."/>
            <person name="Li Y."/>
            <person name="Liew Y.J."/>
            <person name="Baumgarten S."/>
            <person name="Simakov O."/>
            <person name="Wilson M."/>
            <person name="Piel J."/>
            <person name="Ashoor H."/>
            <person name="Bougouffa S."/>
            <person name="Bajic V.B."/>
            <person name="Ryu T."/>
            <person name="Ravasi T."/>
            <person name="Bayer T."/>
            <person name="Micklem G."/>
            <person name="Kim H."/>
            <person name="Bhak J."/>
            <person name="Lajeunesse T.C."/>
            <person name="Voolstra C.R."/>
        </authorList>
    </citation>
    <scope>NUCLEOTIDE SEQUENCE [LARGE SCALE GENOMIC DNA]</scope>
    <source>
        <strain evidence="8 9">CCMP2467</strain>
    </source>
</reference>
<evidence type="ECO:0000313" key="9">
    <source>
        <dbReference type="Proteomes" id="UP000186817"/>
    </source>
</evidence>
<accession>A0A1Q9E1P0</accession>
<evidence type="ECO:0000259" key="7">
    <source>
        <dbReference type="PROSITE" id="PS50059"/>
    </source>
</evidence>
<dbReference type="Pfam" id="PF00254">
    <property type="entry name" value="FKBP_C"/>
    <property type="match status" value="1"/>
</dbReference>
<evidence type="ECO:0000256" key="5">
    <source>
        <dbReference type="PROSITE-ProRule" id="PRU00277"/>
    </source>
</evidence>
<evidence type="ECO:0000256" key="1">
    <source>
        <dbReference type="ARBA" id="ARBA00000971"/>
    </source>
</evidence>